<dbReference type="Pfam" id="PF01636">
    <property type="entry name" value="APH"/>
    <property type="match status" value="1"/>
</dbReference>
<organism evidence="2 3">
    <name type="scientific">Paraburkholderia dipogonis</name>
    <dbReference type="NCBI Taxonomy" id="1211383"/>
    <lineage>
        <taxon>Bacteria</taxon>
        <taxon>Pseudomonadati</taxon>
        <taxon>Pseudomonadota</taxon>
        <taxon>Betaproteobacteria</taxon>
        <taxon>Burkholderiales</taxon>
        <taxon>Burkholderiaceae</taxon>
        <taxon>Paraburkholderia</taxon>
    </lineage>
</organism>
<evidence type="ECO:0000313" key="3">
    <source>
        <dbReference type="Proteomes" id="UP000297385"/>
    </source>
</evidence>
<evidence type="ECO:0000313" key="2">
    <source>
        <dbReference type="EMBL" id="TFE37490.1"/>
    </source>
</evidence>
<feature type="domain" description="Aminoglycoside phosphotransferase" evidence="1">
    <location>
        <begin position="49"/>
        <end position="283"/>
    </location>
</feature>
<dbReference type="CDD" id="cd05154">
    <property type="entry name" value="ACAD10_11_N-like"/>
    <property type="match status" value="1"/>
</dbReference>
<dbReference type="InterPro" id="IPR052898">
    <property type="entry name" value="ACAD10-like"/>
</dbReference>
<name>A0A4Y8MJ42_9BURK</name>
<reference evidence="2 3" key="1">
    <citation type="submission" date="2019-03" db="EMBL/GenBank/DDBJ databases">
        <title>Complete Genome Sequence of Paraburkholderia dipogonis ICMP 19430T, a Nitrogen-fixing Symbiont of the South African Invasive Legume Dipogon lignosus in New Zealand.</title>
        <authorList>
            <person name="De Meyer S.E."/>
        </authorList>
    </citation>
    <scope>NUCLEOTIDE SEQUENCE [LARGE SCALE GENOMIC DNA]</scope>
    <source>
        <strain evidence="2 3">ICMP 19430</strain>
    </source>
</reference>
<dbReference type="SUPFAM" id="SSF56112">
    <property type="entry name" value="Protein kinase-like (PK-like)"/>
    <property type="match status" value="1"/>
</dbReference>
<dbReference type="PANTHER" id="PTHR47829">
    <property type="entry name" value="HYDROLASE, PUTATIVE (AFU_ORTHOLOGUE AFUA_1G12880)-RELATED"/>
    <property type="match status" value="1"/>
</dbReference>
<protein>
    <submittedName>
        <fullName evidence="2">Phosphotransferase family protein</fullName>
    </submittedName>
</protein>
<sequence length="366" mass="40669">MSTLKMQAAEPKRYIGEVSSVREGSRFDEACLATYLNDTIPGFGGPMIVKQFEGGQSNPTFLLETRSGKYVLRRKPEGVLLKSAHAVDREFRIIKALSVAGGIPVPQALVLCEDDSIIGSMFYVMRFVPGRAFWNCKMPDVSREDRAAIYDSANETLARLHSIDYNQIGLLDYGRPGNYFSRQISRWSTQYEASKSEDIAEMDKLIAWLPGQVAADDQRSCIAHGDFSFHNLLIHPTEPRVVAVLDWELSTIGHPMGDLMYHTMEWYRPQGVDARGTLNGADLHALGIPSFERYVESYCERTGFRIEGNIDFYKAYNLFRVAAILQGVAQRASQGNAASAHADTVTKLIKPLAKAAWEFALAGGAV</sequence>
<dbReference type="InterPro" id="IPR011009">
    <property type="entry name" value="Kinase-like_dom_sf"/>
</dbReference>
<accession>A0A4Y8MJ42</accession>
<evidence type="ECO:0000259" key="1">
    <source>
        <dbReference type="Pfam" id="PF01636"/>
    </source>
</evidence>
<gene>
    <name evidence="2" type="ORF">E2553_39220</name>
</gene>
<dbReference type="AlphaFoldDB" id="A0A4Y8MJ42"/>
<comment type="caution">
    <text evidence="2">The sequence shown here is derived from an EMBL/GenBank/DDBJ whole genome shotgun (WGS) entry which is preliminary data.</text>
</comment>
<dbReference type="Gene3D" id="3.90.1200.10">
    <property type="match status" value="1"/>
</dbReference>
<proteinExistence type="predicted"/>
<dbReference type="EMBL" id="SNVI01000005">
    <property type="protein sequence ID" value="TFE37490.1"/>
    <property type="molecule type" value="Genomic_DNA"/>
</dbReference>
<dbReference type="PANTHER" id="PTHR47829:SF3">
    <property type="entry name" value="AMINOGLYCOSIDE PHOSPHOTRANSFERASE DOMAIN-CONTAINING PROTEIN"/>
    <property type="match status" value="1"/>
</dbReference>
<dbReference type="Proteomes" id="UP000297385">
    <property type="component" value="Unassembled WGS sequence"/>
</dbReference>
<dbReference type="GO" id="GO:0016740">
    <property type="term" value="F:transferase activity"/>
    <property type="evidence" value="ECO:0007669"/>
    <property type="project" value="UniProtKB-KW"/>
</dbReference>
<keyword evidence="2" id="KW-0808">Transferase</keyword>
<dbReference type="GeneID" id="97303902"/>
<dbReference type="Gene3D" id="3.30.200.20">
    <property type="entry name" value="Phosphorylase Kinase, domain 1"/>
    <property type="match status" value="1"/>
</dbReference>
<dbReference type="InterPro" id="IPR002575">
    <property type="entry name" value="Aminoglycoside_PTrfase"/>
</dbReference>
<dbReference type="InterPro" id="IPR041726">
    <property type="entry name" value="ACAD10_11_N"/>
</dbReference>
<dbReference type="RefSeq" id="WP_134466016.1">
    <property type="nucleotide sequence ID" value="NZ_JBHMFL010000057.1"/>
</dbReference>